<gene>
    <name evidence="10" type="ORF">KJB30_01210</name>
</gene>
<dbReference type="Proteomes" id="UP000784128">
    <property type="component" value="Unassembled WGS sequence"/>
</dbReference>
<comment type="subcellular location">
    <subcellularLocation>
        <location evidence="1">Cell membrane</location>
        <topology evidence="1">Multi-pass membrane protein</topology>
    </subcellularLocation>
</comment>
<dbReference type="Pfam" id="PF02653">
    <property type="entry name" value="BPD_transp_2"/>
    <property type="match status" value="1"/>
</dbReference>
<keyword evidence="11" id="KW-1185">Reference proteome</keyword>
<comment type="caution">
    <text evidence="10">The sequence shown here is derived from an EMBL/GenBank/DDBJ whole genome shotgun (WGS) entry which is preliminary data.</text>
</comment>
<dbReference type="RefSeq" id="WP_214296094.1">
    <property type="nucleotide sequence ID" value="NZ_JAHDYS010000001.1"/>
</dbReference>
<evidence type="ECO:0000313" key="10">
    <source>
        <dbReference type="EMBL" id="MBT1070392.1"/>
    </source>
</evidence>
<feature type="transmembrane region" description="Helical" evidence="9">
    <location>
        <begin position="6"/>
        <end position="32"/>
    </location>
</feature>
<dbReference type="PANTHER" id="PTHR11795:SF445">
    <property type="entry name" value="AMINO ACID ABC TRANSPORTER PERMEASE PROTEIN"/>
    <property type="match status" value="1"/>
</dbReference>
<evidence type="ECO:0000313" key="11">
    <source>
        <dbReference type="Proteomes" id="UP000784128"/>
    </source>
</evidence>
<dbReference type="CDD" id="cd06582">
    <property type="entry name" value="TM_PBP1_LivH_like"/>
    <property type="match status" value="1"/>
</dbReference>
<comment type="similarity">
    <text evidence="8">Belongs to the binding-protein-dependent transport system permease family. LivHM subfamily.</text>
</comment>
<evidence type="ECO:0000256" key="3">
    <source>
        <dbReference type="ARBA" id="ARBA00022475"/>
    </source>
</evidence>
<feature type="transmembrane region" description="Helical" evidence="9">
    <location>
        <begin position="137"/>
        <end position="161"/>
    </location>
</feature>
<dbReference type="InterPro" id="IPR052157">
    <property type="entry name" value="BCAA_transport_permease"/>
</dbReference>
<feature type="transmembrane region" description="Helical" evidence="9">
    <location>
        <begin position="67"/>
        <end position="86"/>
    </location>
</feature>
<sequence length="290" mass="30925">MTFSVLLQSIISGMLVGGVYALIGIGLTIIFGVMRVINFAHGDIMMVGMYLTFFLFTLLGIDPFVSVLITMPLMFLFGALMQKVFINRVLSALPQNQILLTIGLGLIMSNSAMLAFTSDYKILTTSYSSSSYSLGGISISQPLLISFLITCAITVGLYWFLMRTDTGQAIRATAQDREAAQLMGINVKWMSILSFGIGSAMAGTAGALIAPTYYIFPQVGSAFTLKAFVITVLGGMGSIIGATLGGIIIGLVESVSAVTISSEWKDVVVFAIFLLVLLIKPSGLMGKSRL</sequence>
<keyword evidence="6 9" id="KW-1133">Transmembrane helix</keyword>
<protein>
    <submittedName>
        <fullName evidence="10">Branched-chain amino acid ABC transporter permease</fullName>
    </submittedName>
</protein>
<evidence type="ECO:0000256" key="7">
    <source>
        <dbReference type="ARBA" id="ARBA00023136"/>
    </source>
</evidence>
<keyword evidence="2" id="KW-0813">Transport</keyword>
<keyword evidence="4 9" id="KW-0812">Transmembrane</keyword>
<feature type="transmembrane region" description="Helical" evidence="9">
    <location>
        <begin position="192"/>
        <end position="216"/>
    </location>
</feature>
<proteinExistence type="inferred from homology"/>
<evidence type="ECO:0000256" key="8">
    <source>
        <dbReference type="ARBA" id="ARBA00037998"/>
    </source>
</evidence>
<evidence type="ECO:0000256" key="5">
    <source>
        <dbReference type="ARBA" id="ARBA00022970"/>
    </source>
</evidence>
<keyword evidence="5" id="KW-0029">Amino-acid transport</keyword>
<accession>A0ABS5U419</accession>
<organism evidence="10 11">
    <name type="scientific">Pelotalea chapellei</name>
    <dbReference type="NCBI Taxonomy" id="44671"/>
    <lineage>
        <taxon>Bacteria</taxon>
        <taxon>Pseudomonadati</taxon>
        <taxon>Thermodesulfobacteriota</taxon>
        <taxon>Desulfuromonadia</taxon>
        <taxon>Geobacterales</taxon>
        <taxon>Geobacteraceae</taxon>
        <taxon>Pelotalea</taxon>
    </lineage>
</organism>
<keyword evidence="7 9" id="KW-0472">Membrane</keyword>
<feature type="transmembrane region" description="Helical" evidence="9">
    <location>
        <begin position="44"/>
        <end position="61"/>
    </location>
</feature>
<dbReference type="InterPro" id="IPR001851">
    <property type="entry name" value="ABC_transp_permease"/>
</dbReference>
<evidence type="ECO:0000256" key="6">
    <source>
        <dbReference type="ARBA" id="ARBA00022989"/>
    </source>
</evidence>
<dbReference type="PANTHER" id="PTHR11795">
    <property type="entry name" value="BRANCHED-CHAIN AMINO ACID TRANSPORT SYSTEM PERMEASE PROTEIN LIVH"/>
    <property type="match status" value="1"/>
</dbReference>
<evidence type="ECO:0000256" key="9">
    <source>
        <dbReference type="SAM" id="Phobius"/>
    </source>
</evidence>
<feature type="transmembrane region" description="Helical" evidence="9">
    <location>
        <begin position="264"/>
        <end position="284"/>
    </location>
</feature>
<feature type="transmembrane region" description="Helical" evidence="9">
    <location>
        <begin position="98"/>
        <end position="117"/>
    </location>
</feature>
<keyword evidence="3" id="KW-1003">Cell membrane</keyword>
<name>A0ABS5U419_9BACT</name>
<feature type="transmembrane region" description="Helical" evidence="9">
    <location>
        <begin position="228"/>
        <end position="252"/>
    </location>
</feature>
<evidence type="ECO:0000256" key="2">
    <source>
        <dbReference type="ARBA" id="ARBA00022448"/>
    </source>
</evidence>
<evidence type="ECO:0000256" key="4">
    <source>
        <dbReference type="ARBA" id="ARBA00022692"/>
    </source>
</evidence>
<dbReference type="EMBL" id="JAHDYS010000001">
    <property type="protein sequence ID" value="MBT1070392.1"/>
    <property type="molecule type" value="Genomic_DNA"/>
</dbReference>
<evidence type="ECO:0000256" key="1">
    <source>
        <dbReference type="ARBA" id="ARBA00004651"/>
    </source>
</evidence>
<reference evidence="10 11" key="1">
    <citation type="submission" date="2021-05" db="EMBL/GenBank/DDBJ databases">
        <title>The draft genome of Geobacter chapellei DSM 13688.</title>
        <authorList>
            <person name="Xu Z."/>
            <person name="Masuda Y."/>
            <person name="Itoh H."/>
            <person name="Senoo K."/>
        </authorList>
    </citation>
    <scope>NUCLEOTIDE SEQUENCE [LARGE SCALE GENOMIC DNA]</scope>
    <source>
        <strain evidence="10 11">DSM 13688</strain>
    </source>
</reference>